<proteinExistence type="predicted"/>
<feature type="transmembrane region" description="Helical" evidence="1">
    <location>
        <begin position="95"/>
        <end position="116"/>
    </location>
</feature>
<keyword evidence="1" id="KW-1133">Transmembrane helix</keyword>
<comment type="caution">
    <text evidence="2">The sequence shown here is derived from an EMBL/GenBank/DDBJ whole genome shotgun (WGS) entry which is preliminary data.</text>
</comment>
<dbReference type="AlphaFoldDB" id="A0A5S3YYW3"/>
<feature type="transmembrane region" description="Helical" evidence="1">
    <location>
        <begin position="12"/>
        <end position="29"/>
    </location>
</feature>
<feature type="transmembrane region" description="Helical" evidence="1">
    <location>
        <begin position="122"/>
        <end position="144"/>
    </location>
</feature>
<dbReference type="Proteomes" id="UP000307362">
    <property type="component" value="Unassembled WGS sequence"/>
</dbReference>
<sequence length="201" mass="22563">MDIYQKSATIHVSSAFFSISFLLTLLTLGPDNINMLGLQGNSEVIGQSFLLLSASITYNLGIALYFFLFSDTVLKDKELSSALKDMTFVDNGAKVFMIANFISFFSVLASLIPLLNAINQQIITALSIGGGLSIVCMFLFRIYIRRGMKAKIENTFRTDFKKIEDELTDLKECDNLESDFNMKVEALIKSFYKLKVKLNKL</sequence>
<dbReference type="OrthoDB" id="6296073at2"/>
<feature type="transmembrane region" description="Helical" evidence="1">
    <location>
        <begin position="49"/>
        <end position="74"/>
    </location>
</feature>
<gene>
    <name evidence="2" type="ORF">CWB73_00510</name>
</gene>
<dbReference type="RefSeq" id="WP_138565957.1">
    <property type="nucleotide sequence ID" value="NZ_PNCM01000002.1"/>
</dbReference>
<evidence type="ECO:0000313" key="3">
    <source>
        <dbReference type="Proteomes" id="UP000307362"/>
    </source>
</evidence>
<reference evidence="3" key="2">
    <citation type="submission" date="2019-06" db="EMBL/GenBank/DDBJ databases">
        <title>Co-occurence of chitin degradation, pigmentation and bioactivity in marine Pseudoalteromonas.</title>
        <authorList>
            <person name="Sonnenschein E.C."/>
            <person name="Bech P.K."/>
        </authorList>
    </citation>
    <scope>NUCLEOTIDE SEQUENCE [LARGE SCALE GENOMIC DNA]</scope>
    <source>
        <strain evidence="3">S1189</strain>
    </source>
</reference>
<keyword evidence="1" id="KW-0472">Membrane</keyword>
<evidence type="ECO:0000313" key="2">
    <source>
        <dbReference type="EMBL" id="TMP84182.1"/>
    </source>
</evidence>
<organism evidence="2 3">
    <name type="scientific">Pseudoalteromonas phenolica</name>
    <dbReference type="NCBI Taxonomy" id="161398"/>
    <lineage>
        <taxon>Bacteria</taxon>
        <taxon>Pseudomonadati</taxon>
        <taxon>Pseudomonadota</taxon>
        <taxon>Gammaproteobacteria</taxon>
        <taxon>Alteromonadales</taxon>
        <taxon>Pseudoalteromonadaceae</taxon>
        <taxon>Pseudoalteromonas</taxon>
    </lineage>
</organism>
<accession>A0A5S3YYW3</accession>
<dbReference type="EMBL" id="PNCM01000002">
    <property type="protein sequence ID" value="TMP84182.1"/>
    <property type="molecule type" value="Genomic_DNA"/>
</dbReference>
<reference evidence="2 3" key="1">
    <citation type="submission" date="2017-12" db="EMBL/GenBank/DDBJ databases">
        <authorList>
            <person name="Paulsen S."/>
            <person name="Gram L.K."/>
        </authorList>
    </citation>
    <scope>NUCLEOTIDE SEQUENCE [LARGE SCALE GENOMIC DNA]</scope>
    <source>
        <strain evidence="2 3">S1189</strain>
    </source>
</reference>
<name>A0A5S3YYW3_9GAMM</name>
<keyword evidence="1" id="KW-0812">Transmembrane</keyword>
<evidence type="ECO:0000256" key="1">
    <source>
        <dbReference type="SAM" id="Phobius"/>
    </source>
</evidence>
<protein>
    <submittedName>
        <fullName evidence="2">Uncharacterized protein</fullName>
    </submittedName>
</protein>